<gene>
    <name evidence="1" type="ORF">Satyrvirus1_52</name>
</gene>
<dbReference type="EMBL" id="MK072437">
    <property type="protein sequence ID" value="AYV84966.1"/>
    <property type="molecule type" value="Genomic_DNA"/>
</dbReference>
<sequence>MIKSLEESFIEFNICESKKILKMLLKFPIINHETIYVHYQYKNEYRSFSTSL</sequence>
<accession>A0A3G5ACN1</accession>
<name>A0A3G5ACN1_9VIRU</name>
<organism evidence="1">
    <name type="scientific">Satyrvirus sp</name>
    <dbReference type="NCBI Taxonomy" id="2487771"/>
    <lineage>
        <taxon>Viruses</taxon>
        <taxon>Varidnaviria</taxon>
        <taxon>Bamfordvirae</taxon>
        <taxon>Nucleocytoviricota</taxon>
        <taxon>Megaviricetes</taxon>
        <taxon>Imitervirales</taxon>
        <taxon>Mimiviridae</taxon>
        <taxon>Megamimivirinae</taxon>
    </lineage>
</organism>
<protein>
    <submittedName>
        <fullName evidence="1">Uncharacterized protein</fullName>
    </submittedName>
</protein>
<proteinExistence type="predicted"/>
<reference evidence="1" key="1">
    <citation type="submission" date="2018-10" db="EMBL/GenBank/DDBJ databases">
        <title>Hidden diversity of soil giant viruses.</title>
        <authorList>
            <person name="Schulz F."/>
            <person name="Alteio L."/>
            <person name="Goudeau D."/>
            <person name="Ryan E.M."/>
            <person name="Malmstrom R.R."/>
            <person name="Blanchard J."/>
            <person name="Woyke T."/>
        </authorList>
    </citation>
    <scope>NUCLEOTIDE SEQUENCE</scope>
    <source>
        <strain evidence="1">SAV1</strain>
    </source>
</reference>
<evidence type="ECO:0000313" key="1">
    <source>
        <dbReference type="EMBL" id="AYV84966.1"/>
    </source>
</evidence>